<dbReference type="InterPro" id="IPR006912">
    <property type="entry name" value="Harbinger_derived_prot"/>
</dbReference>
<dbReference type="Pfam" id="PF04827">
    <property type="entry name" value="Plant_tran"/>
    <property type="match status" value="1"/>
</dbReference>
<dbReference type="Proteomes" id="UP001054821">
    <property type="component" value="Chromosome 2"/>
</dbReference>
<keyword evidence="2" id="KW-1185">Reference proteome</keyword>
<evidence type="ECO:0000313" key="1">
    <source>
        <dbReference type="EMBL" id="KAI5342326.1"/>
    </source>
</evidence>
<reference evidence="1 2" key="1">
    <citation type="journal article" date="2022" name="G3 (Bethesda)">
        <title>Whole-genome sequence and methylome profiling of the almond [Prunus dulcis (Mill.) D.A. Webb] cultivar 'Nonpareil'.</title>
        <authorList>
            <person name="D'Amico-Willman K.M."/>
            <person name="Ouma W.Z."/>
            <person name="Meulia T."/>
            <person name="Sideli G.M."/>
            <person name="Gradziel T.M."/>
            <person name="Fresnedo-Ramirez J."/>
        </authorList>
    </citation>
    <scope>NUCLEOTIDE SEQUENCE [LARGE SCALE GENOMIC DNA]</scope>
    <source>
        <strain evidence="1">Clone GOH B32 T37-40</strain>
    </source>
</reference>
<organism evidence="1 2">
    <name type="scientific">Prunus dulcis</name>
    <name type="common">Almond</name>
    <name type="synonym">Amygdalus dulcis</name>
    <dbReference type="NCBI Taxonomy" id="3755"/>
    <lineage>
        <taxon>Eukaryota</taxon>
        <taxon>Viridiplantae</taxon>
        <taxon>Streptophyta</taxon>
        <taxon>Embryophyta</taxon>
        <taxon>Tracheophyta</taxon>
        <taxon>Spermatophyta</taxon>
        <taxon>Magnoliopsida</taxon>
        <taxon>eudicotyledons</taxon>
        <taxon>Gunneridae</taxon>
        <taxon>Pentapetalae</taxon>
        <taxon>rosids</taxon>
        <taxon>fabids</taxon>
        <taxon>Rosales</taxon>
        <taxon>Rosaceae</taxon>
        <taxon>Amygdaloideae</taxon>
        <taxon>Amygdaleae</taxon>
        <taxon>Prunus</taxon>
    </lineage>
</organism>
<protein>
    <submittedName>
        <fullName evidence="1">Uncharacterized protein</fullName>
    </submittedName>
</protein>
<proteinExistence type="predicted"/>
<evidence type="ECO:0000313" key="2">
    <source>
        <dbReference type="Proteomes" id="UP001054821"/>
    </source>
</evidence>
<accession>A0AAD4WFR8</accession>
<name>A0AAD4WFR8_PRUDU</name>
<dbReference type="EMBL" id="JAJFAZ020000002">
    <property type="protein sequence ID" value="KAI5342326.1"/>
    <property type="molecule type" value="Genomic_DNA"/>
</dbReference>
<gene>
    <name evidence="1" type="ORF">L3X38_010201</name>
</gene>
<sequence>MLEGVASYDTWIWHTFFGATGSNNDVNILACSPLFDDVVHGVAHHVEYIVNGNNTIKAIVGAIFIPQEYSPKITSSSSLLFLPTKQIGVKGPHPGGLGQRPSDA</sequence>
<dbReference type="AlphaFoldDB" id="A0AAD4WFR8"/>
<comment type="caution">
    <text evidence="1">The sequence shown here is derived from an EMBL/GenBank/DDBJ whole genome shotgun (WGS) entry which is preliminary data.</text>
</comment>